<organism evidence="1 2">
    <name type="scientific">Ekhidna lutea</name>
    <dbReference type="NCBI Taxonomy" id="447679"/>
    <lineage>
        <taxon>Bacteria</taxon>
        <taxon>Pseudomonadati</taxon>
        <taxon>Bacteroidota</taxon>
        <taxon>Cytophagia</taxon>
        <taxon>Cytophagales</taxon>
        <taxon>Reichenbachiellaceae</taxon>
        <taxon>Ekhidna</taxon>
    </lineage>
</organism>
<name>A0A239HWR4_EKHLU</name>
<keyword evidence="2" id="KW-1185">Reference proteome</keyword>
<dbReference type="AlphaFoldDB" id="A0A239HWR4"/>
<sequence length="226" mass="25846">MNQDPTENIAEILLNKSSVKQKTYRNVCKAFKQLHEEAKLLIDVISAKTTERDEDIKLSVTSISDQEFHIRIAGDLLVFVLHTNIITLTDDYDYNKSDYVKEKPLRKYLGQINVYNFMADSFEYNRLNDPGYLLARLLINVENHFIVEGDRQIGFMFESVSGKPLEGTDLNVLIKLIITQAAENDLIAPPFPKIRNITVKQQMEKSQSLGGGNKIGFQMSYQNDTH</sequence>
<proteinExistence type="predicted"/>
<dbReference type="Proteomes" id="UP000198393">
    <property type="component" value="Unassembled WGS sequence"/>
</dbReference>
<accession>A0A239HWR4</accession>
<evidence type="ECO:0000313" key="2">
    <source>
        <dbReference type="Proteomes" id="UP000198393"/>
    </source>
</evidence>
<protein>
    <submittedName>
        <fullName evidence="1">Uncharacterized protein</fullName>
    </submittedName>
</protein>
<reference evidence="1 2" key="1">
    <citation type="submission" date="2017-06" db="EMBL/GenBank/DDBJ databases">
        <authorList>
            <person name="Kim H.J."/>
            <person name="Triplett B.A."/>
        </authorList>
    </citation>
    <scope>NUCLEOTIDE SEQUENCE [LARGE SCALE GENOMIC DNA]</scope>
    <source>
        <strain evidence="1 2">DSM 19307</strain>
    </source>
</reference>
<dbReference type="EMBL" id="FZPD01000002">
    <property type="protein sequence ID" value="SNS85769.1"/>
    <property type="molecule type" value="Genomic_DNA"/>
</dbReference>
<dbReference type="RefSeq" id="WP_089356272.1">
    <property type="nucleotide sequence ID" value="NZ_FZPD01000002.1"/>
</dbReference>
<dbReference type="OrthoDB" id="1003648at2"/>
<gene>
    <name evidence="1" type="ORF">SAMN05421640_1550</name>
</gene>
<evidence type="ECO:0000313" key="1">
    <source>
        <dbReference type="EMBL" id="SNS85769.1"/>
    </source>
</evidence>